<feature type="transmembrane region" description="Helical" evidence="1">
    <location>
        <begin position="25"/>
        <end position="42"/>
    </location>
</feature>
<accession>A0ABM7NQ80</accession>
<sequence length="45" mass="4960">MHFTVNSLAVIVILFSDSANLNQEALPIELILFLIIGIILIVHSN</sequence>
<dbReference type="RefSeq" id="WP_207179798.1">
    <property type="nucleotide sequence ID" value="NZ_AP024480.1"/>
</dbReference>
<keyword evidence="1" id="KW-0812">Transmembrane</keyword>
<proteinExistence type="predicted"/>
<dbReference type="EMBL" id="AP024480">
    <property type="protein sequence ID" value="BCS82292.1"/>
    <property type="molecule type" value="Genomic_DNA"/>
</dbReference>
<organism evidence="2 3">
    <name type="scientific">Caldicellulosiruptor diazotrophicus</name>
    <dbReference type="NCBI Taxonomy" id="2806205"/>
    <lineage>
        <taxon>Bacteria</taxon>
        <taxon>Bacillati</taxon>
        <taxon>Bacillota</taxon>
        <taxon>Bacillota incertae sedis</taxon>
        <taxon>Caldicellulosiruptorales</taxon>
        <taxon>Caldicellulosiruptoraceae</taxon>
        <taxon>Caldicellulosiruptor</taxon>
    </lineage>
</organism>
<keyword evidence="3" id="KW-1185">Reference proteome</keyword>
<gene>
    <name evidence="2" type="ORF">CaldiYA01_22520</name>
</gene>
<keyword evidence="1" id="KW-1133">Transmembrane helix</keyword>
<keyword evidence="1" id="KW-0472">Membrane</keyword>
<evidence type="ECO:0000313" key="2">
    <source>
        <dbReference type="EMBL" id="BCS82292.1"/>
    </source>
</evidence>
<reference evidence="2 3" key="1">
    <citation type="submission" date="2021-02" db="EMBL/GenBank/DDBJ databases">
        <title>Nitrogen-fixing ability and nitrogen fixation related genes of thermophilic fermentative bacteria in the genus Caldicellulosiruptor.</title>
        <authorList>
            <person name="Chen Y."/>
            <person name="Nishihara A."/>
            <person name="Haruta S."/>
        </authorList>
    </citation>
    <scope>NUCLEOTIDE SEQUENCE [LARGE SCALE GENOMIC DNA]</scope>
    <source>
        <strain evidence="2 3">YA01</strain>
    </source>
</reference>
<evidence type="ECO:0000313" key="3">
    <source>
        <dbReference type="Proteomes" id="UP000663623"/>
    </source>
</evidence>
<dbReference type="Proteomes" id="UP000663623">
    <property type="component" value="Chromosome"/>
</dbReference>
<protein>
    <submittedName>
        <fullName evidence="2">Uncharacterized protein</fullName>
    </submittedName>
</protein>
<name>A0ABM7NQ80_9FIRM</name>
<evidence type="ECO:0000256" key="1">
    <source>
        <dbReference type="SAM" id="Phobius"/>
    </source>
</evidence>